<comment type="caution">
    <text evidence="1">The sequence shown here is derived from an EMBL/GenBank/DDBJ whole genome shotgun (WGS) entry which is preliminary data.</text>
</comment>
<accession>A0ABX0VC48</accession>
<dbReference type="EMBL" id="JAATJS010000003">
    <property type="protein sequence ID" value="NIX77263.1"/>
    <property type="molecule type" value="Genomic_DNA"/>
</dbReference>
<keyword evidence="2" id="KW-1185">Reference proteome</keyword>
<reference evidence="1 2" key="1">
    <citation type="submission" date="2020-03" db="EMBL/GenBank/DDBJ databases">
        <title>The genome sequence of Microvirga sp. c23x22.</title>
        <authorList>
            <person name="Zhang X."/>
        </authorList>
    </citation>
    <scope>NUCLEOTIDE SEQUENCE [LARGE SCALE GENOMIC DNA]</scope>
    <source>
        <strain evidence="2">c23x22</strain>
    </source>
</reference>
<gene>
    <name evidence="1" type="ORF">HB375_11650</name>
</gene>
<protein>
    <submittedName>
        <fullName evidence="1">DUF1476 domain-containing protein</fullName>
    </submittedName>
</protein>
<dbReference type="Proteomes" id="UP000707352">
    <property type="component" value="Unassembled WGS sequence"/>
</dbReference>
<dbReference type="Pfam" id="PF07345">
    <property type="entry name" value="ATPaseInh_sub_z"/>
    <property type="match status" value="1"/>
</dbReference>
<dbReference type="PIRSF" id="PIRSF031780">
    <property type="entry name" value="UCP031780"/>
    <property type="match status" value="1"/>
</dbReference>
<evidence type="ECO:0000313" key="2">
    <source>
        <dbReference type="Proteomes" id="UP000707352"/>
    </source>
</evidence>
<dbReference type="InterPro" id="IPR038293">
    <property type="entry name" value="ATPase_inh_sub_z_sf"/>
</dbReference>
<dbReference type="InterPro" id="IPR009945">
    <property type="entry name" value="ATPase_inh_sub_z"/>
</dbReference>
<dbReference type="RefSeq" id="WP_167673136.1">
    <property type="nucleotide sequence ID" value="NZ_JAATJS010000003.1"/>
</dbReference>
<name>A0ABX0VC48_9HYPH</name>
<proteinExistence type="predicted"/>
<organism evidence="1 2">
    <name type="scientific">Microvirga terricola</name>
    <dbReference type="NCBI Taxonomy" id="2719797"/>
    <lineage>
        <taxon>Bacteria</taxon>
        <taxon>Pseudomonadati</taxon>
        <taxon>Pseudomonadota</taxon>
        <taxon>Alphaproteobacteria</taxon>
        <taxon>Hyphomicrobiales</taxon>
        <taxon>Methylobacteriaceae</taxon>
        <taxon>Microvirga</taxon>
    </lineage>
</organism>
<sequence>MTIFNDRERGFEQMFVQEEETRFKAVAKRDKLIGLWAAEQMGLIGEAASRYAERLMESVVASPTDEAIVSRIHADFEIGGVAVSDDQIRDKMQELLGLAFTQVRSAAS</sequence>
<dbReference type="Gene3D" id="1.10.790.20">
    <property type="entry name" value="Domain of unknown function DUF1476"/>
    <property type="match status" value="1"/>
</dbReference>
<evidence type="ECO:0000313" key="1">
    <source>
        <dbReference type="EMBL" id="NIX77263.1"/>
    </source>
</evidence>